<evidence type="ECO:0000313" key="3">
    <source>
        <dbReference type="WBParaSite" id="PDA_v2.g13282.t1"/>
    </source>
</evidence>
<protein>
    <submittedName>
        <fullName evidence="3">Uncharacterized protein</fullName>
    </submittedName>
</protein>
<name>A0A914P794_9BILA</name>
<proteinExistence type="predicted"/>
<feature type="compositionally biased region" description="Acidic residues" evidence="1">
    <location>
        <begin position="434"/>
        <end position="446"/>
    </location>
</feature>
<sequence length="478" mass="54524">MFDSHSLVSNESDFDVIHSADTVEEPKAVFTTKDYGFDGITIKLFDNDCSCCEFNDQFVTFNGMEEEICSSDSRDNLPDINILQKLASNIRVMNAPLIFLGDAKSTCVSFNFKRMIKMDSSVDSSKLVSIPVFYGKRAWPGGPSIQQNWSLPNSMILYIAKNPTSPKVYQKLVQTCKFFFETHPIIIMAALTTFKNFSQYYISENGHDLCMKIDLNKLSTKIWITQGLFFYKRVENFAEHLLSKIFRCEVSTLGVFDNDIIFDDLKFLVSSAKNVALYRNSIKYKNGTTVMLDKVLECIPTNIEYFCFRIPKDVPMVNASTMSNILKLQNLENLKCFYLFGCPDTISIEDLSIFVKKFKNTQMCLAFDPYISPEYKEQLDSLVDQIIQSDVPNRRIEYDGQDEEKLEIMISRFDFSGISPFKIIKIKDEAEDLENNDGSDVETEPVADDKLESDGTESDAGSSCCIAFLCNKIKNFFK</sequence>
<dbReference type="WBParaSite" id="PDA_v2.g13282.t1">
    <property type="protein sequence ID" value="PDA_v2.g13282.t1"/>
    <property type="gene ID" value="PDA_v2.g13282"/>
</dbReference>
<feature type="region of interest" description="Disordered" evidence="1">
    <location>
        <begin position="434"/>
        <end position="461"/>
    </location>
</feature>
<accession>A0A914P794</accession>
<dbReference type="AlphaFoldDB" id="A0A914P794"/>
<reference evidence="3" key="1">
    <citation type="submission" date="2022-11" db="UniProtKB">
        <authorList>
            <consortium name="WormBaseParasite"/>
        </authorList>
    </citation>
    <scope>IDENTIFICATION</scope>
</reference>
<organism evidence="2 3">
    <name type="scientific">Panagrolaimus davidi</name>
    <dbReference type="NCBI Taxonomy" id="227884"/>
    <lineage>
        <taxon>Eukaryota</taxon>
        <taxon>Metazoa</taxon>
        <taxon>Ecdysozoa</taxon>
        <taxon>Nematoda</taxon>
        <taxon>Chromadorea</taxon>
        <taxon>Rhabditida</taxon>
        <taxon>Tylenchina</taxon>
        <taxon>Panagrolaimomorpha</taxon>
        <taxon>Panagrolaimoidea</taxon>
        <taxon>Panagrolaimidae</taxon>
        <taxon>Panagrolaimus</taxon>
    </lineage>
</organism>
<dbReference type="Proteomes" id="UP000887578">
    <property type="component" value="Unplaced"/>
</dbReference>
<evidence type="ECO:0000256" key="1">
    <source>
        <dbReference type="SAM" id="MobiDB-lite"/>
    </source>
</evidence>
<keyword evidence="2" id="KW-1185">Reference proteome</keyword>
<evidence type="ECO:0000313" key="2">
    <source>
        <dbReference type="Proteomes" id="UP000887578"/>
    </source>
</evidence>